<feature type="transmembrane region" description="Helical" evidence="6">
    <location>
        <begin position="21"/>
        <end position="44"/>
    </location>
</feature>
<dbReference type="InterPro" id="IPR036286">
    <property type="entry name" value="LexA/Signal_pep-like_sf"/>
</dbReference>
<dbReference type="Pfam" id="PF10502">
    <property type="entry name" value="Peptidase_S26"/>
    <property type="match status" value="1"/>
</dbReference>
<reference evidence="9" key="1">
    <citation type="journal article" date="2019" name="Int. J. Syst. Evol. Microbiol.">
        <title>The Global Catalogue of Microorganisms (GCM) 10K type strain sequencing project: providing services to taxonomists for standard genome sequencing and annotation.</title>
        <authorList>
            <consortium name="The Broad Institute Genomics Platform"/>
            <consortium name="The Broad Institute Genome Sequencing Center for Infectious Disease"/>
            <person name="Wu L."/>
            <person name="Ma J."/>
        </authorList>
    </citation>
    <scope>NUCLEOTIDE SEQUENCE [LARGE SCALE GENOMIC DNA]</scope>
    <source>
        <strain evidence="9">CGMCC 1.3685</strain>
    </source>
</reference>
<evidence type="ECO:0000256" key="1">
    <source>
        <dbReference type="ARBA" id="ARBA00004370"/>
    </source>
</evidence>
<proteinExistence type="predicted"/>
<evidence type="ECO:0000259" key="7">
    <source>
        <dbReference type="Pfam" id="PF10502"/>
    </source>
</evidence>
<dbReference type="SUPFAM" id="SSF51306">
    <property type="entry name" value="LexA/Signal peptidase"/>
    <property type="match status" value="1"/>
</dbReference>
<dbReference type="GeneID" id="303302857"/>
<keyword evidence="4 6" id="KW-0472">Membrane</keyword>
<feature type="domain" description="Peptidase S26" evidence="7">
    <location>
        <begin position="28"/>
        <end position="106"/>
    </location>
</feature>
<dbReference type="Proteomes" id="UP000606115">
    <property type="component" value="Unassembled WGS sequence"/>
</dbReference>
<keyword evidence="9" id="KW-1185">Reference proteome</keyword>
<evidence type="ECO:0000313" key="9">
    <source>
        <dbReference type="Proteomes" id="UP000606115"/>
    </source>
</evidence>
<dbReference type="PANTHER" id="PTHR10806">
    <property type="entry name" value="SIGNAL PEPTIDASE COMPLEX CATALYTIC SUBUNIT SEC11"/>
    <property type="match status" value="1"/>
</dbReference>
<feature type="transmembrane region" description="Helical" evidence="6">
    <location>
        <begin position="159"/>
        <end position="181"/>
    </location>
</feature>
<dbReference type="Gene3D" id="2.10.109.10">
    <property type="entry name" value="Umud Fragment, subunit A"/>
    <property type="match status" value="1"/>
</dbReference>
<sequence length="189" mass="20775">MSARSRAELRIEREKTGMLWWVGQTISWLALFVVLALLAIMVLIPRLGGATAYTVLTGSMRPDYQPGSLVVVRPVDLNEIQVGDVVTYQLVSGEPEVVTHRVVGVGNTLGGEQRFILRGDANNTNDAPVVPEQIRGKLWYAVPLLGFVNSAISGQQRTWLIWLAVGGLLCYSAVMLAGAWCDNRRKVEK</sequence>
<accession>A0ABQ2D7Q9</accession>
<dbReference type="CDD" id="cd06530">
    <property type="entry name" value="S26_SPase_I"/>
    <property type="match status" value="1"/>
</dbReference>
<evidence type="ECO:0000256" key="3">
    <source>
        <dbReference type="ARBA" id="ARBA00022989"/>
    </source>
</evidence>
<evidence type="ECO:0000256" key="2">
    <source>
        <dbReference type="ARBA" id="ARBA00022692"/>
    </source>
</evidence>
<dbReference type="EC" id="3.4.21.89" evidence="5"/>
<dbReference type="PANTHER" id="PTHR10806:SF6">
    <property type="entry name" value="SIGNAL PEPTIDASE COMPLEX CATALYTIC SUBUNIT SEC11"/>
    <property type="match status" value="1"/>
</dbReference>
<keyword evidence="2 6" id="KW-0812">Transmembrane</keyword>
<name>A0ABQ2D7Q9_9MICC</name>
<protein>
    <recommendedName>
        <fullName evidence="5">Signal peptidase I</fullName>
        <ecNumber evidence="5">3.4.21.89</ecNumber>
    </recommendedName>
</protein>
<dbReference type="NCBIfam" id="TIGR02228">
    <property type="entry name" value="sigpep_I_arch"/>
    <property type="match status" value="1"/>
</dbReference>
<dbReference type="InterPro" id="IPR019533">
    <property type="entry name" value="Peptidase_S26"/>
</dbReference>
<dbReference type="RefSeq" id="WP_188683344.1">
    <property type="nucleotide sequence ID" value="NZ_BMKX01000001.1"/>
</dbReference>
<dbReference type="InterPro" id="IPR001733">
    <property type="entry name" value="Peptidase_S26B"/>
</dbReference>
<evidence type="ECO:0000256" key="4">
    <source>
        <dbReference type="ARBA" id="ARBA00023136"/>
    </source>
</evidence>
<dbReference type="EMBL" id="BMKX01000001">
    <property type="protein sequence ID" value="GGJ49060.1"/>
    <property type="molecule type" value="Genomic_DNA"/>
</dbReference>
<comment type="caution">
    <text evidence="8">The sequence shown here is derived from an EMBL/GenBank/DDBJ whole genome shotgun (WGS) entry which is preliminary data.</text>
</comment>
<comment type="subcellular location">
    <subcellularLocation>
        <location evidence="1">Membrane</location>
    </subcellularLocation>
</comment>
<evidence type="ECO:0000256" key="6">
    <source>
        <dbReference type="SAM" id="Phobius"/>
    </source>
</evidence>
<evidence type="ECO:0000313" key="8">
    <source>
        <dbReference type="EMBL" id="GGJ49060.1"/>
    </source>
</evidence>
<organism evidence="8 9">
    <name type="scientific">Glutamicibacter ardleyensis</name>
    <dbReference type="NCBI Taxonomy" id="225894"/>
    <lineage>
        <taxon>Bacteria</taxon>
        <taxon>Bacillati</taxon>
        <taxon>Actinomycetota</taxon>
        <taxon>Actinomycetes</taxon>
        <taxon>Micrococcales</taxon>
        <taxon>Micrococcaceae</taxon>
        <taxon>Glutamicibacter</taxon>
    </lineage>
</organism>
<gene>
    <name evidence="8" type="primary">spsB</name>
    <name evidence="8" type="ORF">GCM10007173_04540</name>
</gene>
<keyword evidence="3 6" id="KW-1133">Transmembrane helix</keyword>
<evidence type="ECO:0000256" key="5">
    <source>
        <dbReference type="NCBIfam" id="TIGR02228"/>
    </source>
</evidence>